<feature type="region of interest" description="Disordered" evidence="1">
    <location>
        <begin position="1"/>
        <end position="44"/>
    </location>
</feature>
<evidence type="ECO:0000313" key="3">
    <source>
        <dbReference type="EMBL" id="KAF2119241.1"/>
    </source>
</evidence>
<dbReference type="SUPFAM" id="SSF56112">
    <property type="entry name" value="Protein kinase-like (PK-like)"/>
    <property type="match status" value="1"/>
</dbReference>
<dbReference type="GO" id="GO:0004672">
    <property type="term" value="F:protein kinase activity"/>
    <property type="evidence" value="ECO:0007669"/>
    <property type="project" value="InterPro"/>
</dbReference>
<dbReference type="PROSITE" id="PS50011">
    <property type="entry name" value="PROTEIN_KINASE_DOM"/>
    <property type="match status" value="1"/>
</dbReference>
<dbReference type="OrthoDB" id="3795368at2759"/>
<dbReference type="EMBL" id="ML977315">
    <property type="protein sequence ID" value="KAF2119241.1"/>
    <property type="molecule type" value="Genomic_DNA"/>
</dbReference>
<dbReference type="SMART" id="SM00220">
    <property type="entry name" value="S_TKc"/>
    <property type="match status" value="1"/>
</dbReference>
<dbReference type="AlphaFoldDB" id="A0A6A5ZLX0"/>
<gene>
    <name evidence="3" type="ORF">BDV96DRAFT_595989</name>
</gene>
<dbReference type="Gene3D" id="1.10.510.10">
    <property type="entry name" value="Transferase(Phosphotransferase) domain 1"/>
    <property type="match status" value="1"/>
</dbReference>
<sequence length="386" mass="43485">MSKEQDISQPPSAIERSPSGLSSPDHRTQLRERSRELSQNPSPIDVLRMSIPDKYVYIQDAGSGSYGHVFYCAPKEYIHKRSSVNVVRSKAVVIKVAKRAEDDDKGFIFRNALAREVETAGYFHGNLPEQRDHEDLSLADIFDYDRSCLDELQCDWGCFEAIPSGLTLWTLCKATQRHGIRVTEELSFHFMRQITGALDALHNLSQDGIVHRNVNPQNVMIRFPGRHPSRLPDAVLIDCGSVEFATPDLVKEDIKDTFGMLKFFNKAGWGCDVGHGTQEKPICSKGYLSGQEAYDKSSDMSGLDTSLHSPEWLDLQQWLSKDHIANADGELKAMRYRFLPWTKKWQQEAVDRGGPSPKSLELLRAAQQDANSLSDDSIRAVLAKFE</sequence>
<keyword evidence="4" id="KW-1185">Reference proteome</keyword>
<dbReference type="InterPro" id="IPR011009">
    <property type="entry name" value="Kinase-like_dom_sf"/>
</dbReference>
<feature type="domain" description="Protein kinase" evidence="2">
    <location>
        <begin position="55"/>
        <end position="386"/>
    </location>
</feature>
<evidence type="ECO:0000313" key="4">
    <source>
        <dbReference type="Proteomes" id="UP000799770"/>
    </source>
</evidence>
<name>A0A6A5ZLX0_9PLEO</name>
<proteinExistence type="predicted"/>
<feature type="compositionally biased region" description="Basic and acidic residues" evidence="1">
    <location>
        <begin position="24"/>
        <end position="36"/>
    </location>
</feature>
<evidence type="ECO:0000259" key="2">
    <source>
        <dbReference type="PROSITE" id="PS50011"/>
    </source>
</evidence>
<accession>A0A6A5ZLX0</accession>
<dbReference type="GO" id="GO:0005524">
    <property type="term" value="F:ATP binding"/>
    <property type="evidence" value="ECO:0007669"/>
    <property type="project" value="InterPro"/>
</dbReference>
<dbReference type="Proteomes" id="UP000799770">
    <property type="component" value="Unassembled WGS sequence"/>
</dbReference>
<dbReference type="InterPro" id="IPR000719">
    <property type="entry name" value="Prot_kinase_dom"/>
</dbReference>
<evidence type="ECO:0000256" key="1">
    <source>
        <dbReference type="SAM" id="MobiDB-lite"/>
    </source>
</evidence>
<protein>
    <recommendedName>
        <fullName evidence="2">Protein kinase domain-containing protein</fullName>
    </recommendedName>
</protein>
<reference evidence="3" key="1">
    <citation type="journal article" date="2020" name="Stud. Mycol.">
        <title>101 Dothideomycetes genomes: a test case for predicting lifestyles and emergence of pathogens.</title>
        <authorList>
            <person name="Haridas S."/>
            <person name="Albert R."/>
            <person name="Binder M."/>
            <person name="Bloem J."/>
            <person name="Labutti K."/>
            <person name="Salamov A."/>
            <person name="Andreopoulos B."/>
            <person name="Baker S."/>
            <person name="Barry K."/>
            <person name="Bills G."/>
            <person name="Bluhm B."/>
            <person name="Cannon C."/>
            <person name="Castanera R."/>
            <person name="Culley D."/>
            <person name="Daum C."/>
            <person name="Ezra D."/>
            <person name="Gonzalez J."/>
            <person name="Henrissat B."/>
            <person name="Kuo A."/>
            <person name="Liang C."/>
            <person name="Lipzen A."/>
            <person name="Lutzoni F."/>
            <person name="Magnuson J."/>
            <person name="Mondo S."/>
            <person name="Nolan M."/>
            <person name="Ohm R."/>
            <person name="Pangilinan J."/>
            <person name="Park H.-J."/>
            <person name="Ramirez L."/>
            <person name="Alfaro M."/>
            <person name="Sun H."/>
            <person name="Tritt A."/>
            <person name="Yoshinaga Y."/>
            <person name="Zwiers L.-H."/>
            <person name="Turgeon B."/>
            <person name="Goodwin S."/>
            <person name="Spatafora J."/>
            <person name="Crous P."/>
            <person name="Grigoriev I."/>
        </authorList>
    </citation>
    <scope>NUCLEOTIDE SEQUENCE</scope>
    <source>
        <strain evidence="3">CBS 627.86</strain>
    </source>
</reference>
<organism evidence="3 4">
    <name type="scientific">Lophiotrema nucula</name>
    <dbReference type="NCBI Taxonomy" id="690887"/>
    <lineage>
        <taxon>Eukaryota</taxon>
        <taxon>Fungi</taxon>
        <taxon>Dikarya</taxon>
        <taxon>Ascomycota</taxon>
        <taxon>Pezizomycotina</taxon>
        <taxon>Dothideomycetes</taxon>
        <taxon>Pleosporomycetidae</taxon>
        <taxon>Pleosporales</taxon>
        <taxon>Lophiotremataceae</taxon>
        <taxon>Lophiotrema</taxon>
    </lineage>
</organism>